<organism evidence="2 3">
    <name type="scientific">Mycena metata</name>
    <dbReference type="NCBI Taxonomy" id="1033252"/>
    <lineage>
        <taxon>Eukaryota</taxon>
        <taxon>Fungi</taxon>
        <taxon>Dikarya</taxon>
        <taxon>Basidiomycota</taxon>
        <taxon>Agaricomycotina</taxon>
        <taxon>Agaricomycetes</taxon>
        <taxon>Agaricomycetidae</taxon>
        <taxon>Agaricales</taxon>
        <taxon>Marasmiineae</taxon>
        <taxon>Mycenaceae</taxon>
        <taxon>Mycena</taxon>
    </lineage>
</organism>
<name>A0AAD7MJH1_9AGAR</name>
<dbReference type="EMBL" id="JARKIB010000240">
    <property type="protein sequence ID" value="KAJ7720423.1"/>
    <property type="molecule type" value="Genomic_DNA"/>
</dbReference>
<dbReference type="AlphaFoldDB" id="A0AAD7MJH1"/>
<comment type="caution">
    <text evidence="2">The sequence shown here is derived from an EMBL/GenBank/DDBJ whole genome shotgun (WGS) entry which is preliminary data.</text>
</comment>
<gene>
    <name evidence="2" type="ORF">B0H16DRAFT_389291</name>
</gene>
<reference evidence="2" key="1">
    <citation type="submission" date="2023-03" db="EMBL/GenBank/DDBJ databases">
        <title>Massive genome expansion in bonnet fungi (Mycena s.s.) driven by repeated elements and novel gene families across ecological guilds.</title>
        <authorList>
            <consortium name="Lawrence Berkeley National Laboratory"/>
            <person name="Harder C.B."/>
            <person name="Miyauchi S."/>
            <person name="Viragh M."/>
            <person name="Kuo A."/>
            <person name="Thoen E."/>
            <person name="Andreopoulos B."/>
            <person name="Lu D."/>
            <person name="Skrede I."/>
            <person name="Drula E."/>
            <person name="Henrissat B."/>
            <person name="Morin E."/>
            <person name="Kohler A."/>
            <person name="Barry K."/>
            <person name="LaButti K."/>
            <person name="Morin E."/>
            <person name="Salamov A."/>
            <person name="Lipzen A."/>
            <person name="Mereny Z."/>
            <person name="Hegedus B."/>
            <person name="Baldrian P."/>
            <person name="Stursova M."/>
            <person name="Weitz H."/>
            <person name="Taylor A."/>
            <person name="Grigoriev I.V."/>
            <person name="Nagy L.G."/>
            <person name="Martin F."/>
            <person name="Kauserud H."/>
        </authorList>
    </citation>
    <scope>NUCLEOTIDE SEQUENCE</scope>
    <source>
        <strain evidence="2">CBHHK182m</strain>
    </source>
</reference>
<keyword evidence="3" id="KW-1185">Reference proteome</keyword>
<dbReference type="Proteomes" id="UP001215598">
    <property type="component" value="Unassembled WGS sequence"/>
</dbReference>
<sequence length="228" mass="25055">MPDCSWSRTAHTVHTAFDRREVDFRVSGQLQGRLIRGHSGRCVEVEILKAARRTNGESTRVEREELTWKSGGNADDRAAHHSRPSSSSSTSLQAHPSKFKTNLLPICPTSYSTNSSSSRLCSFASLLPFLLPRRASSSLSVNVGVNGDNGSRHAPSSFSPKPRARVAPVTVHALSLHSRRIMADSPTLRTRHNANPSRVRRGSAGRTAAHILEAMYVLTAQLTARRRR</sequence>
<evidence type="ECO:0000313" key="2">
    <source>
        <dbReference type="EMBL" id="KAJ7720423.1"/>
    </source>
</evidence>
<proteinExistence type="predicted"/>
<feature type="region of interest" description="Disordered" evidence="1">
    <location>
        <begin position="54"/>
        <end position="95"/>
    </location>
</feature>
<accession>A0AAD7MJH1</accession>
<evidence type="ECO:0000256" key="1">
    <source>
        <dbReference type="SAM" id="MobiDB-lite"/>
    </source>
</evidence>
<protein>
    <submittedName>
        <fullName evidence="2">Uncharacterized protein</fullName>
    </submittedName>
</protein>
<feature type="compositionally biased region" description="Low complexity" evidence="1">
    <location>
        <begin position="84"/>
        <end position="95"/>
    </location>
</feature>
<evidence type="ECO:0000313" key="3">
    <source>
        <dbReference type="Proteomes" id="UP001215598"/>
    </source>
</evidence>